<name>A0ABN9QPF0_9DINO</name>
<keyword evidence="3" id="KW-1185">Reference proteome</keyword>
<gene>
    <name evidence="2" type="ORF">PCOR1329_LOCUS13755</name>
</gene>
<accession>A0ABN9QPF0</accession>
<proteinExistence type="predicted"/>
<dbReference type="Proteomes" id="UP001189429">
    <property type="component" value="Unassembled WGS sequence"/>
</dbReference>
<protein>
    <submittedName>
        <fullName evidence="2">Uncharacterized protein</fullName>
    </submittedName>
</protein>
<feature type="region of interest" description="Disordered" evidence="1">
    <location>
        <begin position="190"/>
        <end position="213"/>
    </location>
</feature>
<reference evidence="2" key="1">
    <citation type="submission" date="2023-10" db="EMBL/GenBank/DDBJ databases">
        <authorList>
            <person name="Chen Y."/>
            <person name="Shah S."/>
            <person name="Dougan E. K."/>
            <person name="Thang M."/>
            <person name="Chan C."/>
        </authorList>
    </citation>
    <scope>NUCLEOTIDE SEQUENCE [LARGE SCALE GENOMIC DNA]</scope>
</reference>
<comment type="caution">
    <text evidence="2">The sequence shown here is derived from an EMBL/GenBank/DDBJ whole genome shotgun (WGS) entry which is preliminary data.</text>
</comment>
<sequence>MVDAENYIAPEARTYLEVLCKKVEAATGTKLFVVAPPRKALPNGDDLTDYLRDVKKRVGIDKSSVVINVGSNASPKQYKLHGVTRGGKVKEQYQFKLTSDQLDAVVSRFGTSDAVQRFNPQGEKWRGRPSPGFDKSVVLVAEQVGACIALARRRSTECNIQPLAEDRMGSGRCSSPSTCWRTARCEPGGPRCDGAAARRGGRPSGRGPARELSWRQHRRADFVRRTISWASAEKLVEEQVEWEERDRAAQ</sequence>
<evidence type="ECO:0000313" key="2">
    <source>
        <dbReference type="EMBL" id="CAK0808059.1"/>
    </source>
</evidence>
<organism evidence="2 3">
    <name type="scientific">Prorocentrum cordatum</name>
    <dbReference type="NCBI Taxonomy" id="2364126"/>
    <lineage>
        <taxon>Eukaryota</taxon>
        <taxon>Sar</taxon>
        <taxon>Alveolata</taxon>
        <taxon>Dinophyceae</taxon>
        <taxon>Prorocentrales</taxon>
        <taxon>Prorocentraceae</taxon>
        <taxon>Prorocentrum</taxon>
    </lineage>
</organism>
<dbReference type="EMBL" id="CAUYUJ010004080">
    <property type="protein sequence ID" value="CAK0808059.1"/>
    <property type="molecule type" value="Genomic_DNA"/>
</dbReference>
<evidence type="ECO:0000313" key="3">
    <source>
        <dbReference type="Proteomes" id="UP001189429"/>
    </source>
</evidence>
<evidence type="ECO:0000256" key="1">
    <source>
        <dbReference type="SAM" id="MobiDB-lite"/>
    </source>
</evidence>